<feature type="non-terminal residue" evidence="1">
    <location>
        <position position="57"/>
    </location>
</feature>
<comment type="caution">
    <text evidence="1">The sequence shown here is derived from an EMBL/GenBank/DDBJ whole genome shotgun (WGS) entry which is preliminary data.</text>
</comment>
<evidence type="ECO:0000313" key="2">
    <source>
        <dbReference type="Proteomes" id="UP001233999"/>
    </source>
</evidence>
<name>A0AAD8AA55_DIPPU</name>
<keyword evidence="2" id="KW-1185">Reference proteome</keyword>
<dbReference type="AlphaFoldDB" id="A0AAD8AA55"/>
<protein>
    <submittedName>
        <fullName evidence="1">Uncharacterized protein</fullName>
    </submittedName>
</protein>
<dbReference type="EMBL" id="JASPKZ010002422">
    <property type="protein sequence ID" value="KAJ9595340.1"/>
    <property type="molecule type" value="Genomic_DNA"/>
</dbReference>
<feature type="non-terminal residue" evidence="1">
    <location>
        <position position="1"/>
    </location>
</feature>
<organism evidence="1 2">
    <name type="scientific">Diploptera punctata</name>
    <name type="common">Pacific beetle cockroach</name>
    <dbReference type="NCBI Taxonomy" id="6984"/>
    <lineage>
        <taxon>Eukaryota</taxon>
        <taxon>Metazoa</taxon>
        <taxon>Ecdysozoa</taxon>
        <taxon>Arthropoda</taxon>
        <taxon>Hexapoda</taxon>
        <taxon>Insecta</taxon>
        <taxon>Pterygota</taxon>
        <taxon>Neoptera</taxon>
        <taxon>Polyneoptera</taxon>
        <taxon>Dictyoptera</taxon>
        <taxon>Blattodea</taxon>
        <taxon>Blaberoidea</taxon>
        <taxon>Blaberidae</taxon>
        <taxon>Diplopterinae</taxon>
        <taxon>Diploptera</taxon>
    </lineage>
</organism>
<reference evidence="1" key="2">
    <citation type="submission" date="2023-05" db="EMBL/GenBank/DDBJ databases">
        <authorList>
            <person name="Fouks B."/>
        </authorList>
    </citation>
    <scope>NUCLEOTIDE SEQUENCE</scope>
    <source>
        <strain evidence="1">Stay&amp;Tobe</strain>
        <tissue evidence="1">Testes</tissue>
    </source>
</reference>
<evidence type="ECO:0000313" key="1">
    <source>
        <dbReference type="EMBL" id="KAJ9595340.1"/>
    </source>
</evidence>
<gene>
    <name evidence="1" type="ORF">L9F63_027272</name>
</gene>
<reference evidence="1" key="1">
    <citation type="journal article" date="2023" name="IScience">
        <title>Live-bearing cockroach genome reveals convergent evolutionary mechanisms linked to viviparity in insects and beyond.</title>
        <authorList>
            <person name="Fouks B."/>
            <person name="Harrison M.C."/>
            <person name="Mikhailova A.A."/>
            <person name="Marchal E."/>
            <person name="English S."/>
            <person name="Carruthers M."/>
            <person name="Jennings E.C."/>
            <person name="Chiamaka E.L."/>
            <person name="Frigard R.A."/>
            <person name="Pippel M."/>
            <person name="Attardo G.M."/>
            <person name="Benoit J.B."/>
            <person name="Bornberg-Bauer E."/>
            <person name="Tobe S.S."/>
        </authorList>
    </citation>
    <scope>NUCLEOTIDE SEQUENCE</scope>
    <source>
        <strain evidence="1">Stay&amp;Tobe</strain>
    </source>
</reference>
<sequence length="57" mass="6529">KENSVATRASSSTGADLFVYHYMETNPEKFPSEVVDNIRNYLIKSGHLKEDIDHRAF</sequence>
<accession>A0AAD8AA55</accession>
<dbReference type="Proteomes" id="UP001233999">
    <property type="component" value="Unassembled WGS sequence"/>
</dbReference>
<proteinExistence type="predicted"/>